<sequence>MPRSAPLAIAVAALAACAQDHSDQNIIIDNNVSANADIEELPADESSATPSEELANGAVEADRAAGNNSL</sequence>
<evidence type="ECO:0000313" key="2">
    <source>
        <dbReference type="EMBL" id="QNN67080.1"/>
    </source>
</evidence>
<name>A0A7G9SGV5_9SPHN</name>
<proteinExistence type="predicted"/>
<reference evidence="2 3" key="1">
    <citation type="submission" date="2020-08" db="EMBL/GenBank/DDBJ databases">
        <title>Genome sequence of Sphingomonas lutea KCTC 23642T.</title>
        <authorList>
            <person name="Hyun D.-W."/>
            <person name="Bae J.-W."/>
        </authorList>
    </citation>
    <scope>NUCLEOTIDE SEQUENCE [LARGE SCALE GENOMIC DNA]</scope>
    <source>
        <strain evidence="2 3">KCTC 23642</strain>
    </source>
</reference>
<dbReference type="PROSITE" id="PS51257">
    <property type="entry name" value="PROKAR_LIPOPROTEIN"/>
    <property type="match status" value="1"/>
</dbReference>
<dbReference type="EMBL" id="CP060718">
    <property type="protein sequence ID" value="QNN67080.1"/>
    <property type="molecule type" value="Genomic_DNA"/>
</dbReference>
<dbReference type="AlphaFoldDB" id="A0A7G9SGV5"/>
<dbReference type="RefSeq" id="WP_187537672.1">
    <property type="nucleotide sequence ID" value="NZ_BAABJT010000001.1"/>
</dbReference>
<gene>
    <name evidence="2" type="ORF">H9L13_10655</name>
</gene>
<organism evidence="2 3">
    <name type="scientific">Sphingomonas lutea</name>
    <dbReference type="NCBI Taxonomy" id="1045317"/>
    <lineage>
        <taxon>Bacteria</taxon>
        <taxon>Pseudomonadati</taxon>
        <taxon>Pseudomonadota</taxon>
        <taxon>Alphaproteobacteria</taxon>
        <taxon>Sphingomonadales</taxon>
        <taxon>Sphingomonadaceae</taxon>
        <taxon>Sphingomonas</taxon>
    </lineage>
</organism>
<keyword evidence="3" id="KW-1185">Reference proteome</keyword>
<evidence type="ECO:0000313" key="3">
    <source>
        <dbReference type="Proteomes" id="UP000515971"/>
    </source>
</evidence>
<accession>A0A7G9SGV5</accession>
<dbReference type="KEGG" id="slut:H9L13_10655"/>
<evidence type="ECO:0000256" key="1">
    <source>
        <dbReference type="SAM" id="MobiDB-lite"/>
    </source>
</evidence>
<protein>
    <submittedName>
        <fullName evidence="2">Uncharacterized protein</fullName>
    </submittedName>
</protein>
<feature type="region of interest" description="Disordered" evidence="1">
    <location>
        <begin position="41"/>
        <end position="70"/>
    </location>
</feature>
<dbReference type="Proteomes" id="UP000515971">
    <property type="component" value="Chromosome"/>
</dbReference>